<dbReference type="RefSeq" id="WP_009458487.1">
    <property type="nucleotide sequence ID" value="NZ_AGIZ01000011.1"/>
</dbReference>
<sequence length="141" mass="16022">MRDIFIIELNERVGQGHYLVIGVFAHRRDAEAALMELRDSGFPMNQVSLIAKDSGDRYTGDRFNRGDYLVMIDGTDEQIHRAEAILKRRGIADFDIFDATDMNCTHHAASVTDTSQTSYSPELGVEEPKVIIIDRRDETFK</sequence>
<name>G6FX57_9CYAN</name>
<dbReference type="EMBL" id="AGIZ01000011">
    <property type="protein sequence ID" value="EHC10517.1"/>
    <property type="molecule type" value="Genomic_DNA"/>
</dbReference>
<gene>
    <name evidence="1" type="ORF">FJSC11DRAFT_3456</name>
</gene>
<reference evidence="1 2" key="1">
    <citation type="submission" date="2011-09" db="EMBL/GenBank/DDBJ databases">
        <title>The draft genome of Fischerella sp. JSC-11.</title>
        <authorList>
            <consortium name="US DOE Joint Genome Institute (JGI-PGF)"/>
            <person name="Lucas S."/>
            <person name="Han J."/>
            <person name="Lapidus A."/>
            <person name="Cheng J.-F."/>
            <person name="Goodwin L."/>
            <person name="Pitluck S."/>
            <person name="Peters L."/>
            <person name="Land M.L."/>
            <person name="Hauser L."/>
            <person name="Sarkisova S."/>
            <person name="Bryant D.A."/>
            <person name="Brown I."/>
            <person name="Woyke T.J."/>
        </authorList>
    </citation>
    <scope>NUCLEOTIDE SEQUENCE [LARGE SCALE GENOMIC DNA]</scope>
    <source>
        <strain evidence="1 2">JSC-11</strain>
    </source>
</reference>
<evidence type="ECO:0000313" key="2">
    <source>
        <dbReference type="Proteomes" id="UP000004344"/>
    </source>
</evidence>
<dbReference type="AlphaFoldDB" id="G6FX57"/>
<keyword evidence="2" id="KW-1185">Reference proteome</keyword>
<dbReference type="PATRIC" id="fig|741277.3.peg.2863"/>
<dbReference type="Proteomes" id="UP000004344">
    <property type="component" value="Unassembled WGS sequence"/>
</dbReference>
<dbReference type="GeneID" id="35797353"/>
<evidence type="ECO:0000313" key="1">
    <source>
        <dbReference type="EMBL" id="EHC10517.1"/>
    </source>
</evidence>
<accession>G6FX57</accession>
<comment type="caution">
    <text evidence="1">The sequence shown here is derived from an EMBL/GenBank/DDBJ whole genome shotgun (WGS) entry which is preliminary data.</text>
</comment>
<protein>
    <submittedName>
        <fullName evidence="1">Uncharacterized protein</fullName>
    </submittedName>
</protein>
<organism evidence="1 2">
    <name type="scientific">Fischerella thermalis JSC-11</name>
    <dbReference type="NCBI Taxonomy" id="741277"/>
    <lineage>
        <taxon>Bacteria</taxon>
        <taxon>Bacillati</taxon>
        <taxon>Cyanobacteriota</taxon>
        <taxon>Cyanophyceae</taxon>
        <taxon>Nostocales</taxon>
        <taxon>Hapalosiphonaceae</taxon>
        <taxon>Fischerella</taxon>
    </lineage>
</organism>
<proteinExistence type="predicted"/>